<proteinExistence type="predicted"/>
<name>A0ACB7GEV4_MANES</name>
<sequence length="513" mass="58787">MEMVALWKQWGQEFAKTLPLNPMLVFSLLLLSFVYLFRLRRTHKLKLPPSPPKLPIIGNLHQLGTFHFRSLKKLSDKYGPLMLVHFGNVPTLVVSTAEMAHEITKNHDAIFADRPKTSAGDVLFFGRQDIAFCPYGEYWRQAKKVCVLQLLNQKRVQHFEFVRREETTELVEKLRHACAEGSPVDLSEMLTTISSNIVSRSALGTIYDNESGRKSNSSGDLVRTGIDLVGSFSFKDSFPCLGWLDVLTGLNNKVKKASKELHGFLDQVIEEHIQASKSQDKADDRKDIVDILLQLERNRMLTVDFTRERMKAILMDMFIGGTDTTATTMEWTMAELMKNPSIMKKAQEEVRRVVGNKLKVDESDLDQMTYLKCIVKETLRHHSGIIPRQTTTSIKLEGYDIPSNTKVLINAWGIQRDPRIWEKPDDYIPERFIDNPTDFKSQDKKYIPFGFGRRVCPGISFALKEVEYVLANLLLLFDWKLPDGQGPEDLDMSEVFYLVNRKKESLMIVPTVH</sequence>
<organism evidence="1 2">
    <name type="scientific">Manihot esculenta</name>
    <name type="common">Cassava</name>
    <name type="synonym">Jatropha manihot</name>
    <dbReference type="NCBI Taxonomy" id="3983"/>
    <lineage>
        <taxon>Eukaryota</taxon>
        <taxon>Viridiplantae</taxon>
        <taxon>Streptophyta</taxon>
        <taxon>Embryophyta</taxon>
        <taxon>Tracheophyta</taxon>
        <taxon>Spermatophyta</taxon>
        <taxon>Magnoliopsida</taxon>
        <taxon>eudicotyledons</taxon>
        <taxon>Gunneridae</taxon>
        <taxon>Pentapetalae</taxon>
        <taxon>rosids</taxon>
        <taxon>fabids</taxon>
        <taxon>Malpighiales</taxon>
        <taxon>Euphorbiaceae</taxon>
        <taxon>Crotonoideae</taxon>
        <taxon>Manihoteae</taxon>
        <taxon>Manihot</taxon>
    </lineage>
</organism>
<dbReference type="EMBL" id="CM004400">
    <property type="protein sequence ID" value="KAG8638757.1"/>
    <property type="molecule type" value="Genomic_DNA"/>
</dbReference>
<gene>
    <name evidence="1" type="ORF">MANES_14G059100v8</name>
</gene>
<evidence type="ECO:0000313" key="1">
    <source>
        <dbReference type="EMBL" id="KAG8638757.1"/>
    </source>
</evidence>
<accession>A0ACB7GEV4</accession>
<evidence type="ECO:0000313" key="2">
    <source>
        <dbReference type="Proteomes" id="UP000091857"/>
    </source>
</evidence>
<comment type="caution">
    <text evidence="1">The sequence shown here is derived from an EMBL/GenBank/DDBJ whole genome shotgun (WGS) entry which is preliminary data.</text>
</comment>
<protein>
    <submittedName>
        <fullName evidence="1">Uncharacterized protein</fullName>
    </submittedName>
</protein>
<dbReference type="Proteomes" id="UP000091857">
    <property type="component" value="Chromosome 14"/>
</dbReference>
<reference evidence="2" key="1">
    <citation type="journal article" date="2016" name="Nat. Biotechnol.">
        <title>Sequencing wild and cultivated cassava and related species reveals extensive interspecific hybridization and genetic diversity.</title>
        <authorList>
            <person name="Bredeson J.V."/>
            <person name="Lyons J.B."/>
            <person name="Prochnik S.E."/>
            <person name="Wu G.A."/>
            <person name="Ha C.M."/>
            <person name="Edsinger-Gonzales E."/>
            <person name="Grimwood J."/>
            <person name="Schmutz J."/>
            <person name="Rabbi I.Y."/>
            <person name="Egesi C."/>
            <person name="Nauluvula P."/>
            <person name="Lebot V."/>
            <person name="Ndunguru J."/>
            <person name="Mkamilo G."/>
            <person name="Bart R.S."/>
            <person name="Setter T.L."/>
            <person name="Gleadow R.M."/>
            <person name="Kulakow P."/>
            <person name="Ferguson M.E."/>
            <person name="Rounsley S."/>
            <person name="Rokhsar D.S."/>
        </authorList>
    </citation>
    <scope>NUCLEOTIDE SEQUENCE [LARGE SCALE GENOMIC DNA]</scope>
    <source>
        <strain evidence="2">cv. AM560-2</strain>
    </source>
</reference>
<keyword evidence="2" id="KW-1185">Reference proteome</keyword>